<keyword evidence="1 3" id="KW-0378">Hydrolase</keyword>
<dbReference type="GO" id="GO:0016787">
    <property type="term" value="F:hydrolase activity"/>
    <property type="evidence" value="ECO:0007669"/>
    <property type="project" value="UniProtKB-KW"/>
</dbReference>
<feature type="domain" description="Alpha/beta hydrolase fold-3" evidence="2">
    <location>
        <begin position="2"/>
        <end position="203"/>
    </location>
</feature>
<dbReference type="Pfam" id="PF07859">
    <property type="entry name" value="Abhydrolase_3"/>
    <property type="match status" value="1"/>
</dbReference>
<feature type="non-terminal residue" evidence="3">
    <location>
        <position position="1"/>
    </location>
</feature>
<dbReference type="PANTHER" id="PTHR48081:SF8">
    <property type="entry name" value="ALPHA_BETA HYDROLASE FOLD-3 DOMAIN-CONTAINING PROTEIN-RELATED"/>
    <property type="match status" value="1"/>
</dbReference>
<gene>
    <name evidence="3" type="ORF">K469DRAFT_600369</name>
</gene>
<reference evidence="3" key="1">
    <citation type="journal article" date="2020" name="Stud. Mycol.">
        <title>101 Dothideomycetes genomes: a test case for predicting lifestyles and emergence of pathogens.</title>
        <authorList>
            <person name="Haridas S."/>
            <person name="Albert R."/>
            <person name="Binder M."/>
            <person name="Bloem J."/>
            <person name="Labutti K."/>
            <person name="Salamov A."/>
            <person name="Andreopoulos B."/>
            <person name="Baker S."/>
            <person name="Barry K."/>
            <person name="Bills G."/>
            <person name="Bluhm B."/>
            <person name="Cannon C."/>
            <person name="Castanera R."/>
            <person name="Culley D."/>
            <person name="Daum C."/>
            <person name="Ezra D."/>
            <person name="Gonzalez J."/>
            <person name="Henrissat B."/>
            <person name="Kuo A."/>
            <person name="Liang C."/>
            <person name="Lipzen A."/>
            <person name="Lutzoni F."/>
            <person name="Magnuson J."/>
            <person name="Mondo S."/>
            <person name="Nolan M."/>
            <person name="Ohm R."/>
            <person name="Pangilinan J."/>
            <person name="Park H.-J."/>
            <person name="Ramirez L."/>
            <person name="Alfaro M."/>
            <person name="Sun H."/>
            <person name="Tritt A."/>
            <person name="Yoshinaga Y."/>
            <person name="Zwiers L.-H."/>
            <person name="Turgeon B."/>
            <person name="Goodwin S."/>
            <person name="Spatafora J."/>
            <person name="Crous P."/>
            <person name="Grigoriev I."/>
        </authorList>
    </citation>
    <scope>NUCLEOTIDE SEQUENCE</scope>
    <source>
        <strain evidence="3">CBS 207.26</strain>
    </source>
</reference>
<dbReference type="SUPFAM" id="SSF53474">
    <property type="entry name" value="alpha/beta-Hydrolases"/>
    <property type="match status" value="1"/>
</dbReference>
<dbReference type="Gene3D" id="3.40.50.1820">
    <property type="entry name" value="alpha/beta hydrolase"/>
    <property type="match status" value="1"/>
</dbReference>
<protein>
    <submittedName>
        <fullName evidence="3">Alpha/beta hydrolase fold-3</fullName>
    </submittedName>
</protein>
<dbReference type="InterPro" id="IPR029058">
    <property type="entry name" value="AB_hydrolase_fold"/>
</dbReference>
<evidence type="ECO:0000259" key="2">
    <source>
        <dbReference type="Pfam" id="PF07859"/>
    </source>
</evidence>
<proteinExistence type="predicted"/>
<name>A0A6A6DF78_9PEZI</name>
<dbReference type="EMBL" id="ML994677">
    <property type="protein sequence ID" value="KAF2178154.1"/>
    <property type="molecule type" value="Genomic_DNA"/>
</dbReference>
<dbReference type="PANTHER" id="PTHR48081">
    <property type="entry name" value="AB HYDROLASE SUPERFAMILY PROTEIN C4A8.06C"/>
    <property type="match status" value="1"/>
</dbReference>
<organism evidence="3 4">
    <name type="scientific">Zopfia rhizophila CBS 207.26</name>
    <dbReference type="NCBI Taxonomy" id="1314779"/>
    <lineage>
        <taxon>Eukaryota</taxon>
        <taxon>Fungi</taxon>
        <taxon>Dikarya</taxon>
        <taxon>Ascomycota</taxon>
        <taxon>Pezizomycotina</taxon>
        <taxon>Dothideomycetes</taxon>
        <taxon>Dothideomycetes incertae sedis</taxon>
        <taxon>Zopfiaceae</taxon>
        <taxon>Zopfia</taxon>
    </lineage>
</organism>
<evidence type="ECO:0000256" key="1">
    <source>
        <dbReference type="ARBA" id="ARBA00022801"/>
    </source>
</evidence>
<dbReference type="Proteomes" id="UP000800200">
    <property type="component" value="Unassembled WGS sequence"/>
</dbReference>
<dbReference type="AlphaFoldDB" id="A0A6A6DF78"/>
<dbReference type="InterPro" id="IPR050300">
    <property type="entry name" value="GDXG_lipolytic_enzyme"/>
</dbReference>
<evidence type="ECO:0000313" key="3">
    <source>
        <dbReference type="EMBL" id="KAF2178154.1"/>
    </source>
</evidence>
<sequence>RYIARDCSAVVLNVDYRLAPEHPFPAGLEEAYDAVKWVATHADQRRTTHFSHFLQGFPKIGFVVGGFSTRSTFAAVCAQLARDQGLQPPPTGQLLSLPSTIHRSVYPQEWKSELFSYEQNADAPLINAKSMAIFEGLYACPNWADPRASPALHLNLKGLPRAYFQITGLDPLRDEGFLYNRLLREHRAATRVDVYRGMPHTFWTFPGLPSSQK</sequence>
<dbReference type="OrthoDB" id="408631at2759"/>
<accession>A0A6A6DF78</accession>
<evidence type="ECO:0000313" key="4">
    <source>
        <dbReference type="Proteomes" id="UP000800200"/>
    </source>
</evidence>
<dbReference type="InterPro" id="IPR013094">
    <property type="entry name" value="AB_hydrolase_3"/>
</dbReference>
<keyword evidence="4" id="KW-1185">Reference proteome</keyword>